<gene>
    <name evidence="1" type="ORF">K1Y79_04100</name>
</gene>
<keyword evidence="2" id="KW-1185">Reference proteome</keyword>
<proteinExistence type="predicted"/>
<reference evidence="1 2" key="1">
    <citation type="submission" date="2021-08" db="EMBL/GenBank/DDBJ databases">
        <title>The genome sequence of Chitinophaga sp. B61.</title>
        <authorList>
            <person name="Zhang X."/>
        </authorList>
    </citation>
    <scope>NUCLEOTIDE SEQUENCE [LARGE SCALE GENOMIC DNA]</scope>
    <source>
        <strain evidence="1 2">B61</strain>
    </source>
</reference>
<accession>A0ABS7G769</accession>
<sequence length="109" mass="12810">MNAFQHDLQKLQFKINSFSFEDQDSLSFRIFLIEILSKLAAASTLSISRDSRRVIREVYYVLYDFYKSLAGIIHEDTFDRMKTEAKNSVTLLSEGLSPESRESLNKYWR</sequence>
<evidence type="ECO:0000313" key="1">
    <source>
        <dbReference type="EMBL" id="MBW8683508.1"/>
    </source>
</evidence>
<dbReference type="RefSeq" id="WP_220248727.1">
    <property type="nucleotide sequence ID" value="NZ_JAICCF010000001.1"/>
</dbReference>
<name>A0ABS7G769_9BACT</name>
<organism evidence="1 2">
    <name type="scientific">Chitinophaga rhizophila</name>
    <dbReference type="NCBI Taxonomy" id="2866212"/>
    <lineage>
        <taxon>Bacteria</taxon>
        <taxon>Pseudomonadati</taxon>
        <taxon>Bacteroidota</taxon>
        <taxon>Chitinophagia</taxon>
        <taxon>Chitinophagales</taxon>
        <taxon>Chitinophagaceae</taxon>
        <taxon>Chitinophaga</taxon>
    </lineage>
</organism>
<comment type="caution">
    <text evidence="1">The sequence shown here is derived from an EMBL/GenBank/DDBJ whole genome shotgun (WGS) entry which is preliminary data.</text>
</comment>
<dbReference type="EMBL" id="JAICCF010000001">
    <property type="protein sequence ID" value="MBW8683508.1"/>
    <property type="molecule type" value="Genomic_DNA"/>
</dbReference>
<evidence type="ECO:0000313" key="2">
    <source>
        <dbReference type="Proteomes" id="UP000812961"/>
    </source>
</evidence>
<protein>
    <submittedName>
        <fullName evidence="1">Uncharacterized protein</fullName>
    </submittedName>
</protein>
<dbReference type="Proteomes" id="UP000812961">
    <property type="component" value="Unassembled WGS sequence"/>
</dbReference>